<evidence type="ECO:0000313" key="3">
    <source>
        <dbReference type="EMBL" id="ROT72058.1"/>
    </source>
</evidence>
<dbReference type="PANTHER" id="PTHR33064:SF37">
    <property type="entry name" value="RIBONUCLEASE H"/>
    <property type="match status" value="1"/>
</dbReference>
<dbReference type="CDD" id="cd01647">
    <property type="entry name" value="RT_LTR"/>
    <property type="match status" value="1"/>
</dbReference>
<evidence type="ECO:0000256" key="1">
    <source>
        <dbReference type="ARBA" id="ARBA00012493"/>
    </source>
</evidence>
<accession>A0A3R7MXK4</accession>
<dbReference type="InterPro" id="IPR043502">
    <property type="entry name" value="DNA/RNA_pol_sf"/>
</dbReference>
<dbReference type="AlphaFoldDB" id="A0A3R7MXK4"/>
<dbReference type="FunFam" id="3.30.70.270:FF:000020">
    <property type="entry name" value="Transposon Tf2-6 polyprotein-like Protein"/>
    <property type="match status" value="1"/>
</dbReference>
<dbReference type="Pfam" id="PF00078">
    <property type="entry name" value="RVT_1"/>
    <property type="match status" value="1"/>
</dbReference>
<keyword evidence="4" id="KW-1185">Reference proteome</keyword>
<reference evidence="3 4" key="2">
    <citation type="submission" date="2019-01" db="EMBL/GenBank/DDBJ databases">
        <title>The decoding of complex shrimp genome reveals the adaptation for benthos swimmer, frequently molting mechanism and breeding impact on genome.</title>
        <authorList>
            <person name="Sun Y."/>
            <person name="Gao Y."/>
            <person name="Yu Y."/>
        </authorList>
    </citation>
    <scope>NUCLEOTIDE SEQUENCE [LARGE SCALE GENOMIC DNA]</scope>
    <source>
        <tissue evidence="3">Muscle</tissue>
    </source>
</reference>
<proteinExistence type="predicted"/>
<dbReference type="GO" id="GO:0003964">
    <property type="term" value="F:RNA-directed DNA polymerase activity"/>
    <property type="evidence" value="ECO:0007669"/>
    <property type="project" value="UniProtKB-EC"/>
</dbReference>
<dbReference type="STRING" id="6689.A0A3R7MXK4"/>
<protein>
    <recommendedName>
        <fullName evidence="1">RNA-directed DNA polymerase</fullName>
        <ecNumber evidence="1">2.7.7.49</ecNumber>
    </recommendedName>
</protein>
<gene>
    <name evidence="3" type="ORF">C7M84_009595</name>
</gene>
<dbReference type="InterPro" id="IPR000477">
    <property type="entry name" value="RT_dom"/>
</dbReference>
<dbReference type="PANTHER" id="PTHR33064">
    <property type="entry name" value="POL PROTEIN"/>
    <property type="match status" value="1"/>
</dbReference>
<comment type="caution">
    <text evidence="3">The sequence shown here is derived from an EMBL/GenBank/DDBJ whole genome shotgun (WGS) entry which is preliminary data.</text>
</comment>
<dbReference type="EC" id="2.7.7.49" evidence="1"/>
<dbReference type="EMBL" id="QCYY01002214">
    <property type="protein sequence ID" value="ROT72058.1"/>
    <property type="molecule type" value="Genomic_DNA"/>
</dbReference>
<reference evidence="3 4" key="1">
    <citation type="submission" date="2018-04" db="EMBL/GenBank/DDBJ databases">
        <authorList>
            <person name="Zhang X."/>
            <person name="Yuan J."/>
            <person name="Li F."/>
            <person name="Xiang J."/>
        </authorList>
    </citation>
    <scope>NUCLEOTIDE SEQUENCE [LARGE SCALE GENOMIC DNA]</scope>
    <source>
        <tissue evidence="3">Muscle</tissue>
    </source>
</reference>
<dbReference type="SUPFAM" id="SSF56672">
    <property type="entry name" value="DNA/RNA polymerases"/>
    <property type="match status" value="1"/>
</dbReference>
<feature type="domain" description="Reverse transcriptase" evidence="2">
    <location>
        <begin position="3"/>
        <end position="148"/>
    </location>
</feature>
<evidence type="ECO:0000313" key="4">
    <source>
        <dbReference type="Proteomes" id="UP000283509"/>
    </source>
</evidence>
<evidence type="ECO:0000259" key="2">
    <source>
        <dbReference type="Pfam" id="PF00078"/>
    </source>
</evidence>
<dbReference type="Gene3D" id="3.30.70.270">
    <property type="match status" value="2"/>
</dbReference>
<name>A0A3R7MXK4_PENVA</name>
<organism evidence="3 4">
    <name type="scientific">Penaeus vannamei</name>
    <name type="common">Whiteleg shrimp</name>
    <name type="synonym">Litopenaeus vannamei</name>
    <dbReference type="NCBI Taxonomy" id="6689"/>
    <lineage>
        <taxon>Eukaryota</taxon>
        <taxon>Metazoa</taxon>
        <taxon>Ecdysozoa</taxon>
        <taxon>Arthropoda</taxon>
        <taxon>Crustacea</taxon>
        <taxon>Multicrustacea</taxon>
        <taxon>Malacostraca</taxon>
        <taxon>Eumalacostraca</taxon>
        <taxon>Eucarida</taxon>
        <taxon>Decapoda</taxon>
        <taxon>Dendrobranchiata</taxon>
        <taxon>Penaeoidea</taxon>
        <taxon>Penaeidae</taxon>
        <taxon>Penaeus</taxon>
    </lineage>
</organism>
<dbReference type="Proteomes" id="UP000283509">
    <property type="component" value="Unassembled WGS sequence"/>
</dbReference>
<dbReference type="InterPro" id="IPR043128">
    <property type="entry name" value="Rev_trsase/Diguanyl_cyclase"/>
</dbReference>
<dbReference type="InterPro" id="IPR051320">
    <property type="entry name" value="Viral_Replic_Matur_Polypro"/>
</dbReference>
<sequence>MVRKPNNSWCPCGDYRRLNLITEPDHYPMLNMNDLTASIGDARIFSKLDLLKGYFQVPVHPDDVPKTAIVTPFGSYVFYYSTFGLRNSGATFQRMMDQIFGKLPFCVVYVDILIFSRDHQKHHQHVWTILHLLKQNGLVVSPDKCIFGASGIDLGYKIQSQGIRPQANKVDAVLQFPTPTSVKGVQQFLGMINYYHRFIPGAASILAPLQDAVAGNKTSLTWSHDQEKAFTAAKIALARDTILARPSPMTSSTSQQTPAKLQ</sequence>